<dbReference type="Gene3D" id="1.10.150.20">
    <property type="entry name" value="5' to 3' exonuclease, C-terminal subdomain"/>
    <property type="match status" value="1"/>
</dbReference>
<evidence type="ECO:0000313" key="2">
    <source>
        <dbReference type="EMBL" id="NOU77731.1"/>
    </source>
</evidence>
<evidence type="ECO:0000259" key="1">
    <source>
        <dbReference type="Pfam" id="PF03118"/>
    </source>
</evidence>
<keyword evidence="3" id="KW-1185">Reference proteome</keyword>
<name>A0ABX1YCJ6_9BACL</name>
<protein>
    <recommendedName>
        <fullName evidence="1">RNA polymerase alpha subunit C-terminal domain-containing protein</fullName>
    </recommendedName>
</protein>
<sequence length="101" mass="11731">MKGDIKRLSTRDILPLMSYIEIDRRLYPRPIHTLRQRSTRNPKSISRILNSLYESNYITVGDLMKASLAELRCLRNFGVTGQMIVVELLEAHTKQLSEISR</sequence>
<dbReference type="Pfam" id="PF03118">
    <property type="entry name" value="RNA_pol_A_CTD"/>
    <property type="match status" value="1"/>
</dbReference>
<evidence type="ECO:0000313" key="3">
    <source>
        <dbReference type="Proteomes" id="UP000596857"/>
    </source>
</evidence>
<dbReference type="Proteomes" id="UP000596857">
    <property type="component" value="Unassembled WGS sequence"/>
</dbReference>
<dbReference type="SUPFAM" id="SSF47789">
    <property type="entry name" value="C-terminal domain of RNA polymerase alpha subunit"/>
    <property type="match status" value="1"/>
</dbReference>
<accession>A0ABX1YCJ6</accession>
<organism evidence="2 3">
    <name type="scientific">Paenibacillus phytohabitans</name>
    <dbReference type="NCBI Taxonomy" id="2654978"/>
    <lineage>
        <taxon>Bacteria</taxon>
        <taxon>Bacillati</taxon>
        <taxon>Bacillota</taxon>
        <taxon>Bacilli</taxon>
        <taxon>Bacillales</taxon>
        <taxon>Paenibacillaceae</taxon>
        <taxon>Paenibacillus</taxon>
    </lineage>
</organism>
<gene>
    <name evidence="2" type="ORF">GC101_02445</name>
</gene>
<proteinExistence type="predicted"/>
<dbReference type="InterPro" id="IPR011260">
    <property type="entry name" value="RNAP_asu_C"/>
</dbReference>
<feature type="domain" description="RNA polymerase alpha subunit C-terminal" evidence="1">
    <location>
        <begin position="47"/>
        <end position="80"/>
    </location>
</feature>
<comment type="caution">
    <text evidence="2">The sequence shown here is derived from an EMBL/GenBank/DDBJ whole genome shotgun (WGS) entry which is preliminary data.</text>
</comment>
<reference evidence="2 3" key="1">
    <citation type="submission" date="2019-10" db="EMBL/GenBank/DDBJ databases">
        <title>Description of Paenibacillus terricola sp. nov.</title>
        <authorList>
            <person name="Carlier A."/>
            <person name="Qi S."/>
        </authorList>
    </citation>
    <scope>NUCLEOTIDE SEQUENCE [LARGE SCALE GENOMIC DNA]</scope>
    <source>
        <strain evidence="2 3">LMG 31459</strain>
    </source>
</reference>
<dbReference type="EMBL" id="WHOB01000016">
    <property type="protein sequence ID" value="NOU77731.1"/>
    <property type="molecule type" value="Genomic_DNA"/>
</dbReference>